<evidence type="ECO:0000313" key="3">
    <source>
        <dbReference type="Proteomes" id="UP000663868"/>
    </source>
</evidence>
<dbReference type="EMBL" id="CAJOBB010010076">
    <property type="protein sequence ID" value="CAF4238854.1"/>
    <property type="molecule type" value="Genomic_DNA"/>
</dbReference>
<evidence type="ECO:0000313" key="2">
    <source>
        <dbReference type="EMBL" id="CAF4238854.1"/>
    </source>
</evidence>
<keyword evidence="1" id="KW-1133">Transmembrane helix</keyword>
<sequence length="94" mass="10615">IFGFYKYGFTKRIIPDYIGYIIMAILVMSWKNSIVLIVDFGFVGGITNGLLATVTFMVRPQTIVGVNNYERAAYLMTTALYFGIAQVDLLLQLF</sequence>
<feature type="transmembrane region" description="Helical" evidence="1">
    <location>
        <begin position="72"/>
        <end position="91"/>
    </location>
</feature>
<keyword evidence="1" id="KW-0472">Membrane</keyword>
<gene>
    <name evidence="2" type="ORF">KXQ929_LOCUS42153</name>
</gene>
<keyword evidence="1" id="KW-0812">Transmembrane</keyword>
<dbReference type="AlphaFoldDB" id="A0A820DWQ5"/>
<evidence type="ECO:0000256" key="1">
    <source>
        <dbReference type="SAM" id="Phobius"/>
    </source>
</evidence>
<feature type="transmembrane region" description="Helical" evidence="1">
    <location>
        <begin position="12"/>
        <end position="30"/>
    </location>
</feature>
<proteinExistence type="predicted"/>
<protein>
    <submittedName>
        <fullName evidence="2">Uncharacterized protein</fullName>
    </submittedName>
</protein>
<organism evidence="2 3">
    <name type="scientific">Adineta steineri</name>
    <dbReference type="NCBI Taxonomy" id="433720"/>
    <lineage>
        <taxon>Eukaryota</taxon>
        <taxon>Metazoa</taxon>
        <taxon>Spiralia</taxon>
        <taxon>Gnathifera</taxon>
        <taxon>Rotifera</taxon>
        <taxon>Eurotatoria</taxon>
        <taxon>Bdelloidea</taxon>
        <taxon>Adinetida</taxon>
        <taxon>Adinetidae</taxon>
        <taxon>Adineta</taxon>
    </lineage>
</organism>
<feature type="transmembrane region" description="Helical" evidence="1">
    <location>
        <begin position="36"/>
        <end position="60"/>
    </location>
</feature>
<accession>A0A820DWQ5</accession>
<feature type="non-terminal residue" evidence="2">
    <location>
        <position position="1"/>
    </location>
</feature>
<reference evidence="2" key="1">
    <citation type="submission" date="2021-02" db="EMBL/GenBank/DDBJ databases">
        <authorList>
            <person name="Nowell W R."/>
        </authorList>
    </citation>
    <scope>NUCLEOTIDE SEQUENCE</scope>
</reference>
<name>A0A820DWQ5_9BILA</name>
<dbReference type="Proteomes" id="UP000663868">
    <property type="component" value="Unassembled WGS sequence"/>
</dbReference>
<comment type="caution">
    <text evidence="2">The sequence shown here is derived from an EMBL/GenBank/DDBJ whole genome shotgun (WGS) entry which is preliminary data.</text>
</comment>